<evidence type="ECO:0000313" key="1">
    <source>
        <dbReference type="EMBL" id="AWX43468.1"/>
    </source>
</evidence>
<dbReference type="InterPro" id="IPR033653">
    <property type="entry name" value="NTP-PPase_DR2231-like"/>
</dbReference>
<dbReference type="AlphaFoldDB" id="A0A2Z4LPY5"/>
<proteinExistence type="predicted"/>
<dbReference type="Gene3D" id="1.10.3420.10">
    <property type="entry name" value="putative ntp pyrophosphohydrolase like domain"/>
    <property type="match status" value="1"/>
</dbReference>
<organism evidence="1 2">
    <name type="scientific">Flagellimonas maritima</name>
    <dbReference type="NCBI Taxonomy" id="1383885"/>
    <lineage>
        <taxon>Bacteria</taxon>
        <taxon>Pseudomonadati</taxon>
        <taxon>Bacteroidota</taxon>
        <taxon>Flavobacteriia</taxon>
        <taxon>Flavobacteriales</taxon>
        <taxon>Flavobacteriaceae</taxon>
        <taxon>Flagellimonas</taxon>
    </lineage>
</organism>
<evidence type="ECO:0008006" key="3">
    <source>
        <dbReference type="Google" id="ProtNLM"/>
    </source>
</evidence>
<keyword evidence="2" id="KW-1185">Reference proteome</keyword>
<dbReference type="Proteomes" id="UP000248536">
    <property type="component" value="Chromosome"/>
</dbReference>
<name>A0A2Z4LPY5_9FLAO</name>
<sequence>MKSKINAVELFHNSFGLGVLQVPTANLGPAKNQLRFNLMDEENKEYLEAANDGDLTEVADALGDMLYILCGTILEHGMQYKIEEVFEEIQRSNMSKLGADGMPIYREDGKVLKGPNYFKPDIQGILDK</sequence>
<dbReference type="OrthoDB" id="9795188at2"/>
<reference evidence="1 2" key="1">
    <citation type="submission" date="2018-06" db="EMBL/GenBank/DDBJ databases">
        <title>Spongiibacterium sp. HME9304 Genome sequencing and assembly.</title>
        <authorList>
            <person name="Kang H."/>
            <person name="Kim H."/>
            <person name="Joh K."/>
        </authorList>
    </citation>
    <scope>NUCLEOTIDE SEQUENCE [LARGE SCALE GENOMIC DNA]</scope>
    <source>
        <strain evidence="1 2">HME9304</strain>
    </source>
</reference>
<dbReference type="RefSeq" id="WP_112377039.1">
    <property type="nucleotide sequence ID" value="NZ_CP030104.1"/>
</dbReference>
<accession>A0A2Z4LPY5</accession>
<dbReference type="CDD" id="cd11530">
    <property type="entry name" value="NTP-PPase_DR2231_like"/>
    <property type="match status" value="1"/>
</dbReference>
<evidence type="ECO:0000313" key="2">
    <source>
        <dbReference type="Proteomes" id="UP000248536"/>
    </source>
</evidence>
<dbReference type="Pfam" id="PF01503">
    <property type="entry name" value="PRA-PH"/>
    <property type="match status" value="1"/>
</dbReference>
<dbReference type="InterPro" id="IPR023292">
    <property type="entry name" value="NTP_PyroPHydrolase-like_dom_sf"/>
</dbReference>
<dbReference type="SUPFAM" id="SSF101386">
    <property type="entry name" value="all-alpha NTP pyrophosphatases"/>
    <property type="match status" value="1"/>
</dbReference>
<gene>
    <name evidence="1" type="ORF">HME9304_00456</name>
</gene>
<protein>
    <recommendedName>
        <fullName evidence="3">Phosphoribosyl-ATP pyrophosphohydrolase</fullName>
    </recommendedName>
</protein>
<dbReference type="EMBL" id="CP030104">
    <property type="protein sequence ID" value="AWX43468.1"/>
    <property type="molecule type" value="Genomic_DNA"/>
</dbReference>
<dbReference type="InterPro" id="IPR021130">
    <property type="entry name" value="PRib-ATP_PPHydrolase-like"/>
</dbReference>
<dbReference type="KEGG" id="spon:HME9304_00456"/>